<sequence>MKADLLQKSRVTLSDNRFADIVIWQVSAAMPGSIHRFKYRLALVVNGVCAMRYDNEAGKGDHKHLGEQEVPYGFTTLDQLVDDFWADVARW</sequence>
<proteinExistence type="predicted"/>
<comment type="caution">
    <text evidence="1">The sequence shown here is derived from an EMBL/GenBank/DDBJ whole genome shotgun (WGS) entry which is preliminary data.</text>
</comment>
<keyword evidence="2" id="KW-1185">Reference proteome</keyword>
<dbReference type="InterPro" id="IPR045397">
    <property type="entry name" value="TumE-like"/>
</dbReference>
<reference evidence="1 2" key="1">
    <citation type="journal article" date="2014" name="ISME J.">
        <title>Candidatus Competibacter-lineage genomes retrieved from metagenomes reveal functional metabolic diversity.</title>
        <authorList>
            <person name="McIlroy S.J."/>
            <person name="Albertsen M."/>
            <person name="Andresen E.K."/>
            <person name="Saunders A.M."/>
            <person name="Kristiansen R."/>
            <person name="Stokholm-Bjerregaard M."/>
            <person name="Nielsen K.L."/>
            <person name="Nielsen P.H."/>
        </authorList>
    </citation>
    <scope>NUCLEOTIDE SEQUENCE [LARGE SCALE GENOMIC DNA]</scope>
    <source>
        <strain evidence="1 2">Run_B_J11</strain>
    </source>
</reference>
<dbReference type="AlphaFoldDB" id="A0A7U7GC54"/>
<organism evidence="1 2">
    <name type="scientific">Candidatus Contendobacter odensis Run_B_J11</name>
    <dbReference type="NCBI Taxonomy" id="1400861"/>
    <lineage>
        <taxon>Bacteria</taxon>
        <taxon>Pseudomonadati</taxon>
        <taxon>Pseudomonadota</taxon>
        <taxon>Gammaproteobacteria</taxon>
        <taxon>Candidatus Competibacteraceae</taxon>
        <taxon>Candidatus Contendibacter</taxon>
    </lineage>
</organism>
<evidence type="ECO:0000313" key="1">
    <source>
        <dbReference type="EMBL" id="CDH45713.1"/>
    </source>
</evidence>
<name>A0A7U7GC54_9GAMM</name>
<protein>
    <submittedName>
        <fullName evidence="1">Uncharacterized protein</fullName>
    </submittedName>
</protein>
<dbReference type="EMBL" id="CBTK010000201">
    <property type="protein sequence ID" value="CDH45713.1"/>
    <property type="molecule type" value="Genomic_DNA"/>
</dbReference>
<dbReference type="Proteomes" id="UP000019184">
    <property type="component" value="Unassembled WGS sequence"/>
</dbReference>
<dbReference type="RefSeq" id="WP_034433694.1">
    <property type="nucleotide sequence ID" value="NZ_CBTK010000201.1"/>
</dbReference>
<accession>A0A7U7GC54</accession>
<dbReference type="Pfam" id="PF20126">
    <property type="entry name" value="TumE"/>
    <property type="match status" value="1"/>
</dbReference>
<evidence type="ECO:0000313" key="2">
    <source>
        <dbReference type="Proteomes" id="UP000019184"/>
    </source>
</evidence>
<dbReference type="OrthoDB" id="7451512at2"/>
<gene>
    <name evidence="1" type="ORF">BN874_280018</name>
</gene>